<accession>A0A9W7ALF9</accession>
<name>A0A9W7ALF9_9STRA</name>
<evidence type="ECO:0000256" key="1">
    <source>
        <dbReference type="SAM" id="Phobius"/>
    </source>
</evidence>
<feature type="transmembrane region" description="Helical" evidence="1">
    <location>
        <begin position="383"/>
        <end position="402"/>
    </location>
</feature>
<keyword evidence="3" id="KW-1185">Reference proteome</keyword>
<dbReference type="EMBL" id="BRXZ01001500">
    <property type="protein sequence ID" value="GMH72721.1"/>
    <property type="molecule type" value="Genomic_DNA"/>
</dbReference>
<comment type="caution">
    <text evidence="2">The sequence shown here is derived from an EMBL/GenBank/DDBJ whole genome shotgun (WGS) entry which is preliminary data.</text>
</comment>
<organism evidence="2 3">
    <name type="scientific">Triparma retinervis</name>
    <dbReference type="NCBI Taxonomy" id="2557542"/>
    <lineage>
        <taxon>Eukaryota</taxon>
        <taxon>Sar</taxon>
        <taxon>Stramenopiles</taxon>
        <taxon>Ochrophyta</taxon>
        <taxon>Bolidophyceae</taxon>
        <taxon>Parmales</taxon>
        <taxon>Triparmaceae</taxon>
        <taxon>Triparma</taxon>
    </lineage>
</organism>
<protein>
    <submittedName>
        <fullName evidence="2">Uncharacterized protein</fullName>
    </submittedName>
</protein>
<sequence>MGQNPTPHVIDMQVQSVHPDGILDVLFTEQTSKTQYLMTGTYDPQTLQLDLTFAGDFIHNDASGWRPCDAVGVVSADLSTLTGDAVCTRNGKKQACEFAGGGEFVLKHDRTAYRVTGGGDETVNGVYSSVPKNHDLYFAETFQGVPIYKQVSCDETVKPKPPEAGCKMDNVLAQTRIGNQKYWVLTTMPSLQEHFAAKDDILKFEEQDSEPASVFDFIKYSSWSEEVTPPTHGWRKRGHYTASHPAPMVEAVVSSMSDLQAMAHPSLQGRGRVADALGGGEGGGNGGKLVVLLGLVIAAMLAACVRGGRKKKKARMGTPSYMSPKYEKVKRGHYTASHPAPMVEAVVSSMSDLQAMAHPSLQVRGRVADALGGGEGYGNGGKLVVLLGLVIAAMLAACVRGGRKKKKARMGTPSYMSPKYEKV</sequence>
<reference evidence="2" key="1">
    <citation type="submission" date="2022-07" db="EMBL/GenBank/DDBJ databases">
        <title>Genome analysis of Parmales, a sister group of diatoms, reveals the evolutionary specialization of diatoms from phago-mixotrophs to photoautotrophs.</title>
        <authorList>
            <person name="Ban H."/>
            <person name="Sato S."/>
            <person name="Yoshikawa S."/>
            <person name="Kazumasa Y."/>
            <person name="Nakamura Y."/>
            <person name="Ichinomiya M."/>
            <person name="Saitoh K."/>
            <person name="Sato N."/>
            <person name="Blanc-Mathieu R."/>
            <person name="Endo H."/>
            <person name="Kuwata A."/>
            <person name="Ogata H."/>
        </authorList>
    </citation>
    <scope>NUCLEOTIDE SEQUENCE</scope>
</reference>
<proteinExistence type="predicted"/>
<dbReference type="OrthoDB" id="192829at2759"/>
<keyword evidence="1" id="KW-0812">Transmembrane</keyword>
<evidence type="ECO:0000313" key="2">
    <source>
        <dbReference type="EMBL" id="GMH72721.1"/>
    </source>
</evidence>
<dbReference type="Proteomes" id="UP001165082">
    <property type="component" value="Unassembled WGS sequence"/>
</dbReference>
<evidence type="ECO:0000313" key="3">
    <source>
        <dbReference type="Proteomes" id="UP001165082"/>
    </source>
</evidence>
<keyword evidence="1" id="KW-1133">Transmembrane helix</keyword>
<gene>
    <name evidence="2" type="ORF">TrRE_jg11659</name>
</gene>
<dbReference type="AlphaFoldDB" id="A0A9W7ALF9"/>
<keyword evidence="1" id="KW-0472">Membrane</keyword>